<feature type="region of interest" description="Disordered" evidence="1">
    <location>
        <begin position="15"/>
        <end position="77"/>
    </location>
</feature>
<name>A0A7I8KZM8_SPIIN</name>
<dbReference type="OrthoDB" id="532061at2759"/>
<evidence type="ECO:0000313" key="2">
    <source>
        <dbReference type="EMBL" id="CAA2627206.1"/>
    </source>
</evidence>
<evidence type="ECO:0000313" key="3">
    <source>
        <dbReference type="EMBL" id="CAA7403259.1"/>
    </source>
</evidence>
<dbReference type="PANTHER" id="PTHR35745:SF1">
    <property type="entry name" value="OS04G0513000 PROTEIN"/>
    <property type="match status" value="1"/>
</dbReference>
<dbReference type="Pfam" id="PF20711">
    <property type="entry name" value="DUF6825"/>
    <property type="match status" value="1"/>
</dbReference>
<proteinExistence type="predicted"/>
<dbReference type="EMBL" id="LR743597">
    <property type="protein sequence ID" value="CAA2627206.1"/>
    <property type="molecule type" value="Genomic_DNA"/>
</dbReference>
<accession>A0A7I8KZM8</accession>
<evidence type="ECO:0000313" key="4">
    <source>
        <dbReference type="Proteomes" id="UP000663760"/>
    </source>
</evidence>
<dbReference type="GO" id="GO:0010027">
    <property type="term" value="P:thylakoid membrane organization"/>
    <property type="evidence" value="ECO:0007669"/>
    <property type="project" value="InterPro"/>
</dbReference>
<dbReference type="InterPro" id="IPR040003">
    <property type="entry name" value="PG18-like"/>
</dbReference>
<organism evidence="3 4">
    <name type="scientific">Spirodela intermedia</name>
    <name type="common">Intermediate duckweed</name>
    <dbReference type="NCBI Taxonomy" id="51605"/>
    <lineage>
        <taxon>Eukaryota</taxon>
        <taxon>Viridiplantae</taxon>
        <taxon>Streptophyta</taxon>
        <taxon>Embryophyta</taxon>
        <taxon>Tracheophyta</taxon>
        <taxon>Spermatophyta</taxon>
        <taxon>Magnoliopsida</taxon>
        <taxon>Liliopsida</taxon>
        <taxon>Araceae</taxon>
        <taxon>Lemnoideae</taxon>
        <taxon>Spirodela</taxon>
    </lineage>
</organism>
<gene>
    <name evidence="2" type="ORF">SI7747_10012859</name>
    <name evidence="3" type="ORF">SI8410_10013937</name>
</gene>
<feature type="region of interest" description="Disordered" evidence="1">
    <location>
        <begin position="143"/>
        <end position="180"/>
    </location>
</feature>
<dbReference type="Proteomes" id="UP000663760">
    <property type="component" value="Chromosome 10"/>
</dbReference>
<reference evidence="3" key="1">
    <citation type="submission" date="2020-02" db="EMBL/GenBank/DDBJ databases">
        <authorList>
            <person name="Scholz U."/>
            <person name="Mascher M."/>
            <person name="Fiebig A."/>
        </authorList>
    </citation>
    <scope>NUCLEOTIDE SEQUENCE</scope>
</reference>
<feature type="compositionally biased region" description="Acidic residues" evidence="1">
    <location>
        <begin position="169"/>
        <end position="180"/>
    </location>
</feature>
<evidence type="ECO:0000256" key="1">
    <source>
        <dbReference type="SAM" id="MobiDB-lite"/>
    </source>
</evidence>
<sequence length="180" mass="19115">MEGVLAFARRSLSLASSTGTRHSPPKLLPSRGPAPVPRSSIRFQNSACFRRRRRVRCRSSSGGGSSPAPDPGENDSKAALDAFFLGKALAEAINERIGSNVGEFLSVIGQWQAEQQKQVLDFQEEVMQRAKKAKEKASAEALAAEGSGLSTSSRASSAPAIGRPVSASNEDDPMEEMLNG</sequence>
<dbReference type="EMBL" id="LR746273">
    <property type="protein sequence ID" value="CAA7403259.1"/>
    <property type="molecule type" value="Genomic_DNA"/>
</dbReference>
<protein>
    <submittedName>
        <fullName evidence="3">Uncharacterized protein</fullName>
    </submittedName>
</protein>
<dbReference type="PANTHER" id="PTHR35745">
    <property type="entry name" value="BNACNNG14650D PROTEIN"/>
    <property type="match status" value="1"/>
</dbReference>
<feature type="compositionally biased region" description="Low complexity" evidence="1">
    <location>
        <begin position="143"/>
        <end position="160"/>
    </location>
</feature>
<dbReference type="GO" id="GO:0009535">
    <property type="term" value="C:chloroplast thylakoid membrane"/>
    <property type="evidence" value="ECO:0007669"/>
    <property type="project" value="TreeGrafter"/>
</dbReference>
<keyword evidence="4" id="KW-1185">Reference proteome</keyword>
<dbReference type="AlphaFoldDB" id="A0A7I8KZM8"/>